<gene>
    <name evidence="1" type="ORF">ECU05_1290</name>
</gene>
<dbReference type="VEuPathDB" id="MicrosporidiaDB:ECU05_1290"/>
<organism evidence="1">
    <name type="scientific">Encephalitozoon cuniculi</name>
    <name type="common">Microsporidian parasite</name>
    <dbReference type="NCBI Taxonomy" id="6035"/>
    <lineage>
        <taxon>Eukaryota</taxon>
        <taxon>Fungi</taxon>
        <taxon>Fungi incertae sedis</taxon>
        <taxon>Microsporidia</taxon>
        <taxon>Unikaryonidae</taxon>
        <taxon>Encephalitozoon</taxon>
    </lineage>
</organism>
<dbReference type="EMBL" id="KC513607">
    <property type="protein sequence ID" value="AGE95474.1"/>
    <property type="molecule type" value="Genomic_DNA"/>
</dbReference>
<reference evidence="1" key="1">
    <citation type="journal article" date="2013" name="Eukaryot. Cell">
        <title>Extremely Reduced Levels of Heterozygosity in the Vertebrate Pathogen Encephalitozoon cuniculi.</title>
        <authorList>
            <person name="Selman M."/>
            <person name="Sak B."/>
            <person name="Kvac M."/>
            <person name="Farinelli L."/>
            <person name="Weiss L.M."/>
            <person name="Corradi N."/>
        </authorList>
    </citation>
    <scope>NUCLEOTIDE SEQUENCE</scope>
</reference>
<evidence type="ECO:0000313" key="1">
    <source>
        <dbReference type="EMBL" id="AGE95474.1"/>
    </source>
</evidence>
<dbReference type="VEuPathDB" id="MicrosporidiaDB:AEWD_051290"/>
<protein>
    <submittedName>
        <fullName evidence="1">Uncharacterized protein</fullName>
    </submittedName>
</protein>
<dbReference type="AlphaFoldDB" id="M1JJ98"/>
<dbReference type="VEuPathDB" id="MicrosporidiaDB:M970_051290"/>
<proteinExistence type="predicted"/>
<dbReference type="VEuPathDB" id="MicrosporidiaDB:AEWQ_051290"/>
<name>M1JJ98_ENCCN</name>
<sequence>MPVRIVTYSSSIDLPPTMFIRGTLLQNTQMKLSYTHIHFTGAVKPIPVCDILAVEGNMVSIDALEEMKKVYHKTILWSKDVVSTAIWFVENFDMNLDKSYVVISNSNTTIEERDISGPVSEGAFMDSKIEYKKSIGEDYLDRKFNSLEEKKAIESIFSRLRLAKNQ</sequence>
<dbReference type="VEuPathDB" id="MicrosporidiaDB:AEWR_051290"/>
<accession>M1JJ98</accession>